<reference evidence="2" key="1">
    <citation type="submission" date="2016-11" db="EMBL/GenBank/DDBJ databases">
        <authorList>
            <person name="Varghese N."/>
            <person name="Submissions S."/>
        </authorList>
    </citation>
    <scope>NUCLEOTIDE SEQUENCE [LARGE SCALE GENOMIC DNA]</scope>
    <source>
        <strain evidence="2">DSM 15449</strain>
    </source>
</reference>
<organism evidence="1 2">
    <name type="scientific">Desulfosporosinus lacus DSM 15449</name>
    <dbReference type="NCBI Taxonomy" id="1121420"/>
    <lineage>
        <taxon>Bacteria</taxon>
        <taxon>Bacillati</taxon>
        <taxon>Bacillota</taxon>
        <taxon>Clostridia</taxon>
        <taxon>Eubacteriales</taxon>
        <taxon>Desulfitobacteriaceae</taxon>
        <taxon>Desulfosporosinus</taxon>
    </lineage>
</organism>
<evidence type="ECO:0000313" key="1">
    <source>
        <dbReference type="EMBL" id="SHI00764.1"/>
    </source>
</evidence>
<dbReference type="OrthoDB" id="1797368at2"/>
<dbReference type="RefSeq" id="WP_073029682.1">
    <property type="nucleotide sequence ID" value="NZ_FQXJ01000006.1"/>
</dbReference>
<evidence type="ECO:0000313" key="2">
    <source>
        <dbReference type="Proteomes" id="UP000183954"/>
    </source>
</evidence>
<dbReference type="AlphaFoldDB" id="A0A1M5XMK5"/>
<protein>
    <recommendedName>
        <fullName evidence="3">Double zinc ribbon</fullName>
    </recommendedName>
</protein>
<dbReference type="Proteomes" id="UP000183954">
    <property type="component" value="Unassembled WGS sequence"/>
</dbReference>
<evidence type="ECO:0008006" key="3">
    <source>
        <dbReference type="Google" id="ProtNLM"/>
    </source>
</evidence>
<sequence length="129" mass="14488">MYKVTSKELNCRACGKTVLENAYHCPNCGVGAPGIYSRCPKCKSENYIYHKYGYAIIRALLATCVCGPLGPVFGFVGYNRTECICLTCNQGWFPFLEDEQLGPFNTFVGEEGKMSRRFKKKTTRTSVQL</sequence>
<gene>
    <name evidence="1" type="ORF">SAMN02746098_02105</name>
</gene>
<name>A0A1M5XMK5_9FIRM</name>
<proteinExistence type="predicted"/>
<dbReference type="EMBL" id="FQXJ01000006">
    <property type="protein sequence ID" value="SHI00764.1"/>
    <property type="molecule type" value="Genomic_DNA"/>
</dbReference>
<accession>A0A1M5XMK5</accession>
<keyword evidence="2" id="KW-1185">Reference proteome</keyword>